<dbReference type="SUPFAM" id="SSF52047">
    <property type="entry name" value="RNI-like"/>
    <property type="match status" value="1"/>
</dbReference>
<keyword evidence="1" id="KW-0812">Transmembrane</keyword>
<evidence type="ECO:0000313" key="4">
    <source>
        <dbReference type="EMBL" id="OQD41840.1"/>
    </source>
</evidence>
<keyword evidence="1" id="KW-0472">Membrane</keyword>
<evidence type="ECO:0000313" key="5">
    <source>
        <dbReference type="Proteomes" id="UP000191680"/>
    </source>
</evidence>
<dbReference type="OrthoDB" id="1099022at2"/>
<protein>
    <submittedName>
        <fullName evidence="4">Uncharacterized protein</fullName>
    </submittedName>
</protein>
<organism evidence="4 5">
    <name type="scientific">Croceivirga radicis</name>
    <dbReference type="NCBI Taxonomy" id="1929488"/>
    <lineage>
        <taxon>Bacteria</taxon>
        <taxon>Pseudomonadati</taxon>
        <taxon>Bacteroidota</taxon>
        <taxon>Flavobacteriia</taxon>
        <taxon>Flavobacteriales</taxon>
        <taxon>Flavobacteriaceae</taxon>
        <taxon>Croceivirga</taxon>
    </lineage>
</organism>
<feature type="transmembrane region" description="Helical" evidence="1">
    <location>
        <begin position="14"/>
        <end position="32"/>
    </location>
</feature>
<name>A0A1V6LNQ8_9FLAO</name>
<comment type="caution">
    <text evidence="4">The sequence shown here is derived from an EMBL/GenBank/DDBJ whole genome shotgun (WGS) entry which is preliminary data.</text>
</comment>
<reference evidence="4 5" key="1">
    <citation type="submission" date="2016-12" db="EMBL/GenBank/DDBJ databases">
        <authorList>
            <person name="Song W.-J."/>
            <person name="Kurnit D.M."/>
        </authorList>
    </citation>
    <scope>NUCLEOTIDE SEQUENCE [LARGE SCALE GENOMIC DNA]</scope>
    <source>
        <strain evidence="4 5">HSG9</strain>
    </source>
</reference>
<feature type="transmembrane region" description="Helical" evidence="1">
    <location>
        <begin position="77"/>
        <end position="94"/>
    </location>
</feature>
<dbReference type="PANTHER" id="PTHR35889:SF3">
    <property type="entry name" value="F-BOX DOMAIN-CONTAINING PROTEIN"/>
    <property type="match status" value="1"/>
</dbReference>
<evidence type="ECO:0000259" key="3">
    <source>
        <dbReference type="Pfam" id="PF09990"/>
    </source>
</evidence>
<dbReference type="Pfam" id="PF09990">
    <property type="entry name" value="DUF2231"/>
    <property type="match status" value="1"/>
</dbReference>
<keyword evidence="5" id="KW-1185">Reference proteome</keyword>
<dbReference type="Pfam" id="PF07635">
    <property type="entry name" value="PSCyt1"/>
    <property type="match status" value="1"/>
</dbReference>
<proteinExistence type="predicted"/>
<dbReference type="InterPro" id="IPR032675">
    <property type="entry name" value="LRR_dom_sf"/>
</dbReference>
<gene>
    <name evidence="4" type="ORF">BUL40_13365</name>
</gene>
<accession>A0A1V6LNQ8</accession>
<dbReference type="InterPro" id="IPR019251">
    <property type="entry name" value="DUF2231_TM"/>
</dbReference>
<feature type="domain" description="DUF2231" evidence="3">
    <location>
        <begin position="11"/>
        <end position="131"/>
    </location>
</feature>
<dbReference type="InterPro" id="IPR011429">
    <property type="entry name" value="Cyt_c_Planctomycete-type"/>
</dbReference>
<dbReference type="EMBL" id="MTBC01000010">
    <property type="protein sequence ID" value="OQD41840.1"/>
    <property type="molecule type" value="Genomic_DNA"/>
</dbReference>
<dbReference type="Gene3D" id="3.80.10.10">
    <property type="entry name" value="Ribonuclease Inhibitor"/>
    <property type="match status" value="1"/>
</dbReference>
<feature type="domain" description="Cytochrome C Planctomycete-type" evidence="2">
    <location>
        <begin position="185"/>
        <end position="243"/>
    </location>
</feature>
<feature type="transmembrane region" description="Helical" evidence="1">
    <location>
        <begin position="101"/>
        <end position="123"/>
    </location>
</feature>
<evidence type="ECO:0000259" key="2">
    <source>
        <dbReference type="Pfam" id="PF07635"/>
    </source>
</evidence>
<sequence>MEIMQQLLGRLHPLIVHLPIGFLILVLLLQWYDRKANEWHKVIAIVYFWAGITAVLACITGYLQYQGEGYSYDSVKWHLWLGIITAVFCFAMYLKISPKKTVSFLVKAPISILSVIAFVLISFTGHQGGNITHGEAYLIEPLPNSVKSLLGFEIIEEKELALTEENWEDALVYEEVIQPILNSKCVSCHNPKKDKGALLLHSKEGILKGGESGAVLASHSKESELYARMVLPMEDDDHMPPEGKKQPSKEEIKLISAWMDAGHPFEGTVKEIGLKKDLFISFFPSTSYKSHPELEVPEASQDSIKSIEKYGIYLDPISESTHFLSVSCINKPNFKDDDFDKLRPVREQIAQLDLGGTQVTDAIFEKLTQFPNLSTLKLDNTGLTGNGIDALKNLEYLHTINLSGSLFDQPVDIFSSFKSLEKVYLFKTKVDKKGPKSLKDGQLILDYGGYELPPIPSDSIIY</sequence>
<dbReference type="PANTHER" id="PTHR35889">
    <property type="entry name" value="CYCLOINULO-OLIGOSACCHARIDE FRUCTANOTRANSFERASE-RELATED"/>
    <property type="match status" value="1"/>
</dbReference>
<evidence type="ECO:0000256" key="1">
    <source>
        <dbReference type="SAM" id="Phobius"/>
    </source>
</evidence>
<feature type="transmembrane region" description="Helical" evidence="1">
    <location>
        <begin position="44"/>
        <end position="65"/>
    </location>
</feature>
<keyword evidence="1" id="KW-1133">Transmembrane helix</keyword>
<dbReference type="AlphaFoldDB" id="A0A1V6LNQ8"/>
<dbReference type="Proteomes" id="UP000191680">
    <property type="component" value="Unassembled WGS sequence"/>
</dbReference>